<protein>
    <submittedName>
        <fullName evidence="4">Efflux RND transporter periplasmic adaptor subunit</fullName>
    </submittedName>
</protein>
<dbReference type="Proteomes" id="UP001139095">
    <property type="component" value="Unassembled WGS sequence"/>
</dbReference>
<dbReference type="AlphaFoldDB" id="A0A9X1LFP4"/>
<evidence type="ECO:0000256" key="2">
    <source>
        <dbReference type="ARBA" id="ARBA00023054"/>
    </source>
</evidence>
<dbReference type="EMBL" id="JAJATW010000037">
    <property type="protein sequence ID" value="MCB5163095.1"/>
    <property type="molecule type" value="Genomic_DNA"/>
</dbReference>
<comment type="caution">
    <text evidence="4">The sequence shown here is derived from an EMBL/GenBank/DDBJ whole genome shotgun (WGS) entry which is preliminary data.</text>
</comment>
<keyword evidence="2" id="KW-0175">Coiled coil</keyword>
<keyword evidence="5" id="KW-1185">Reference proteome</keyword>
<proteinExistence type="predicted"/>
<comment type="subcellular location">
    <subcellularLocation>
        <location evidence="1">Cell envelope</location>
    </subcellularLocation>
</comment>
<dbReference type="SUPFAM" id="SSF111369">
    <property type="entry name" value="HlyD-like secretion proteins"/>
    <property type="match status" value="1"/>
</dbReference>
<name>A0A9X1LFP4_9GAMM</name>
<dbReference type="InterPro" id="IPR058647">
    <property type="entry name" value="BSH_CzcB-like"/>
</dbReference>
<dbReference type="GO" id="GO:0030313">
    <property type="term" value="C:cell envelope"/>
    <property type="evidence" value="ECO:0007669"/>
    <property type="project" value="UniProtKB-SubCell"/>
</dbReference>
<reference evidence="4" key="1">
    <citation type="submission" date="2021-10" db="EMBL/GenBank/DDBJ databases">
        <title>Marinomonas pontica sp. nov., isolated from the Black Sea.</title>
        <authorList>
            <person name="Zhao L.-H."/>
            <person name="Xue J.-H."/>
        </authorList>
    </citation>
    <scope>NUCLEOTIDE SEQUENCE</scope>
    <source>
        <strain evidence="4">E8</strain>
    </source>
</reference>
<dbReference type="Gene3D" id="2.40.30.170">
    <property type="match status" value="1"/>
</dbReference>
<feature type="domain" description="CzcB-like barrel-sandwich hybrid" evidence="3">
    <location>
        <begin position="384"/>
        <end position="508"/>
    </location>
</feature>
<dbReference type="InterPro" id="IPR050465">
    <property type="entry name" value="UPF0194_transport"/>
</dbReference>
<evidence type="ECO:0000313" key="5">
    <source>
        <dbReference type="Proteomes" id="UP001139095"/>
    </source>
</evidence>
<dbReference type="PANTHER" id="PTHR32347">
    <property type="entry name" value="EFFLUX SYSTEM COMPONENT YKNX-RELATED"/>
    <property type="match status" value="1"/>
</dbReference>
<evidence type="ECO:0000313" key="4">
    <source>
        <dbReference type="EMBL" id="MCB5163095.1"/>
    </source>
</evidence>
<dbReference type="RefSeq" id="WP_226755438.1">
    <property type="nucleotide sequence ID" value="NZ_JAJATW010000037.1"/>
</dbReference>
<dbReference type="Gene3D" id="2.40.50.100">
    <property type="match status" value="1"/>
</dbReference>
<organism evidence="4 5">
    <name type="scientific">Marinomonas algarum</name>
    <dbReference type="NCBI Taxonomy" id="2883105"/>
    <lineage>
        <taxon>Bacteria</taxon>
        <taxon>Pseudomonadati</taxon>
        <taxon>Pseudomonadota</taxon>
        <taxon>Gammaproteobacteria</taxon>
        <taxon>Oceanospirillales</taxon>
        <taxon>Oceanospirillaceae</taxon>
        <taxon>Marinomonas</taxon>
    </lineage>
</organism>
<evidence type="ECO:0000259" key="3">
    <source>
        <dbReference type="Pfam" id="PF25973"/>
    </source>
</evidence>
<gene>
    <name evidence="4" type="ORF">LG368_14570</name>
</gene>
<dbReference type="Pfam" id="PF25973">
    <property type="entry name" value="BSH_CzcB"/>
    <property type="match status" value="1"/>
</dbReference>
<evidence type="ECO:0000256" key="1">
    <source>
        <dbReference type="ARBA" id="ARBA00004196"/>
    </source>
</evidence>
<sequence>MASVNIIEFIDRLRALRKRNFQSSPDVFWADFVNISSVLCLSEGANILAITGSASPVLQQEHIASADSFNQKVSLLTLPESEWLADLVERGLKNGFSAYHDKVALQEKPHWLCFRLTTLQPRVLILKIAEENNARLSDVVLRAQLMADIASDAPAKEEKSETDSLSLLSVMPEIYAAKSLGLSAYALVNELVAKCNDIDLSAIGWQKEEYVRIECISHFDRFEEKADLIKLYEAALEEAVDQHSVLHLSHANTTDGMIVLAHEQLRRALGCEDLATLVIFDTKGKPIGSVLIVKMKGQIPSSAVHSLTFVLSLLSSRFDDLKRQQDGFWKRLKHKASNALELLVGPEWLWTKVASVLLGAIAIWLVFGSLSFRIESNGEFLTDRTQRINASQDGVVTEVLATVGDNVEQEQTLLELEKQDILLQLTELSAERQRYLSEEDKARATNDIIETEIAKARGAQIDARIARVQAMLDETRIRSPFSGVIIEGERKDLLGAPIRKGDALMTVARIEDIYLTLSVDERDIHFVEVGDRGEFALVSQPLSPLAFEVDKIIPVAVDGGQKGAAFQVKATLLEAPQNWWRPGMTGVAKIDKGEAAPYWILGHRSYNQLRLLLWW</sequence>
<accession>A0A9X1LFP4</accession>